<organism evidence="1">
    <name type="scientific">Siphoviridae sp. ctvxh7</name>
    <dbReference type="NCBI Taxonomy" id="2827283"/>
    <lineage>
        <taxon>Viruses</taxon>
        <taxon>Duplodnaviria</taxon>
        <taxon>Heunggongvirae</taxon>
        <taxon>Uroviricota</taxon>
        <taxon>Caudoviricetes</taxon>
    </lineage>
</organism>
<reference evidence="1" key="1">
    <citation type="journal article" date="2021" name="Proc. Natl. Acad. Sci. U.S.A.">
        <title>A Catalog of Tens of Thousands of Viruses from Human Metagenomes Reveals Hidden Associations with Chronic Diseases.</title>
        <authorList>
            <person name="Tisza M.J."/>
            <person name="Buck C.B."/>
        </authorList>
    </citation>
    <scope>NUCLEOTIDE SEQUENCE</scope>
    <source>
        <strain evidence="1">Ctvxh7</strain>
    </source>
</reference>
<sequence>MAKQLTINDPNTGVTYTLEYTRKSVEMMEKSGFVAEEVERKPMTMLPALFAGAFLAHHRFVKRDVIDNIYARLTHKDELISALVEMYNEPLLSLLDDPEQQEDNEGNLSWKAGW</sequence>
<accession>A0A8S5R9C7</accession>
<protein>
    <recommendedName>
        <fullName evidence="2">DUF5055 domain-containing protein</fullName>
    </recommendedName>
</protein>
<proteinExistence type="predicted"/>
<evidence type="ECO:0000313" key="1">
    <source>
        <dbReference type="EMBL" id="DAE27976.1"/>
    </source>
</evidence>
<dbReference type="Pfam" id="PF16478">
    <property type="entry name" value="DUF5055"/>
    <property type="match status" value="1"/>
</dbReference>
<evidence type="ECO:0008006" key="2">
    <source>
        <dbReference type="Google" id="ProtNLM"/>
    </source>
</evidence>
<name>A0A8S5R9C7_9CAUD</name>
<dbReference type="EMBL" id="BK015847">
    <property type="protein sequence ID" value="DAE27976.1"/>
    <property type="molecule type" value="Genomic_DNA"/>
</dbReference>
<dbReference type="InterPro" id="IPR032481">
    <property type="entry name" value="DUF5055"/>
</dbReference>